<evidence type="ECO:0000259" key="4">
    <source>
        <dbReference type="Pfam" id="PF02678"/>
    </source>
</evidence>
<dbReference type="InterPro" id="IPR003829">
    <property type="entry name" value="Pirin_N_dom"/>
</dbReference>
<evidence type="ECO:0000259" key="5">
    <source>
        <dbReference type="Pfam" id="PF05726"/>
    </source>
</evidence>
<name>A0A1M5K3U5_9BACT</name>
<dbReference type="OrthoDB" id="321327at2"/>
<dbReference type="Proteomes" id="UP000184212">
    <property type="component" value="Unassembled WGS sequence"/>
</dbReference>
<evidence type="ECO:0000313" key="7">
    <source>
        <dbReference type="Proteomes" id="UP000184212"/>
    </source>
</evidence>
<feature type="binding site" evidence="2">
    <location>
        <position position="61"/>
    </location>
    <ligand>
        <name>Fe cation</name>
        <dbReference type="ChEBI" id="CHEBI:24875"/>
    </ligand>
</feature>
<evidence type="ECO:0008006" key="8">
    <source>
        <dbReference type="Google" id="ProtNLM"/>
    </source>
</evidence>
<dbReference type="Pfam" id="PF05726">
    <property type="entry name" value="Pirin_C"/>
    <property type="match status" value="1"/>
</dbReference>
<dbReference type="Gene3D" id="2.60.120.10">
    <property type="entry name" value="Jelly Rolls"/>
    <property type="match status" value="2"/>
</dbReference>
<dbReference type="STRING" id="947013.SAMN04488109_0433"/>
<accession>A0A1M5K3U5</accession>
<keyword evidence="2" id="KW-0479">Metal-binding</keyword>
<feature type="binding site" evidence="2">
    <location>
        <position position="63"/>
    </location>
    <ligand>
        <name>Fe cation</name>
        <dbReference type="ChEBI" id="CHEBI:24875"/>
    </ligand>
</feature>
<dbReference type="EMBL" id="FQWQ01000001">
    <property type="protein sequence ID" value="SHG47457.1"/>
    <property type="molecule type" value="Genomic_DNA"/>
</dbReference>
<feature type="binding site" evidence="2">
    <location>
        <position position="102"/>
    </location>
    <ligand>
        <name>Fe cation</name>
        <dbReference type="ChEBI" id="CHEBI:24875"/>
    </ligand>
</feature>
<sequence>MNYTERKLTTVYTPEAHPGFLGKGHTAKPVIDIEFSKSDPFIMLMDDILDKTDHIPVGGPHPHAGFETVTLVLQGEIGEGPHALKTGDFEMMTAGSGVVHTEILAKPMKMRILQLWLNLPKQDRKALPRVQRLAADHVPVVSSNGVNIKVYSGTFAGVSSPVKNHTPFVLAEIRMEPGASATQRLPADFHGFFYALDGTVRVGANQQALAVDYVGWLDSRDEPGDSQVTLTAGDAGAHFVLYAAQPQHHQIVSHGPFIADSLDDIKQLYADYRAGKMGHITEVAAEQQLSY</sequence>
<comment type="cofactor">
    <cofactor evidence="2">
        <name>Fe cation</name>
        <dbReference type="ChEBI" id="CHEBI:24875"/>
    </cofactor>
    <text evidence="2">Binds 1 Fe cation per subunit.</text>
</comment>
<dbReference type="PIRSF" id="PIRSF006232">
    <property type="entry name" value="Pirin"/>
    <property type="match status" value="1"/>
</dbReference>
<dbReference type="InterPro" id="IPR014710">
    <property type="entry name" value="RmlC-like_jellyroll"/>
</dbReference>
<gene>
    <name evidence="6" type="ORF">SAMN04488109_0433</name>
</gene>
<evidence type="ECO:0000256" key="3">
    <source>
        <dbReference type="RuleBase" id="RU003457"/>
    </source>
</evidence>
<dbReference type="PANTHER" id="PTHR13903">
    <property type="entry name" value="PIRIN-RELATED"/>
    <property type="match status" value="1"/>
</dbReference>
<dbReference type="InterPro" id="IPR008778">
    <property type="entry name" value="Pirin_C_dom"/>
</dbReference>
<dbReference type="PANTHER" id="PTHR13903:SF8">
    <property type="entry name" value="PIRIN"/>
    <property type="match status" value="1"/>
</dbReference>
<dbReference type="InterPro" id="IPR012093">
    <property type="entry name" value="Pirin"/>
</dbReference>
<keyword evidence="2" id="KW-0408">Iron</keyword>
<feature type="domain" description="Pirin N-terminal" evidence="4">
    <location>
        <begin position="53"/>
        <end position="117"/>
    </location>
</feature>
<dbReference type="Pfam" id="PF02678">
    <property type="entry name" value="Pirin"/>
    <property type="match status" value="1"/>
</dbReference>
<feature type="binding site" evidence="2">
    <location>
        <position position="100"/>
    </location>
    <ligand>
        <name>Fe cation</name>
        <dbReference type="ChEBI" id="CHEBI:24875"/>
    </ligand>
</feature>
<dbReference type="CDD" id="cd02247">
    <property type="entry name" value="cupin_pirin_C"/>
    <property type="match status" value="1"/>
</dbReference>
<comment type="similarity">
    <text evidence="1 3">Belongs to the pirin family.</text>
</comment>
<reference evidence="6 7" key="1">
    <citation type="submission" date="2016-11" db="EMBL/GenBank/DDBJ databases">
        <authorList>
            <person name="Jaros S."/>
            <person name="Januszkiewicz K."/>
            <person name="Wedrychowicz H."/>
        </authorList>
    </citation>
    <scope>NUCLEOTIDE SEQUENCE [LARGE SCALE GENOMIC DNA]</scope>
    <source>
        <strain evidence="6 7">DSM 24574</strain>
    </source>
</reference>
<evidence type="ECO:0000256" key="1">
    <source>
        <dbReference type="ARBA" id="ARBA00008416"/>
    </source>
</evidence>
<dbReference type="AlphaFoldDB" id="A0A1M5K3U5"/>
<dbReference type="SUPFAM" id="SSF51182">
    <property type="entry name" value="RmlC-like cupins"/>
    <property type="match status" value="1"/>
</dbReference>
<organism evidence="6 7">
    <name type="scientific">Chryseolinea serpens</name>
    <dbReference type="NCBI Taxonomy" id="947013"/>
    <lineage>
        <taxon>Bacteria</taxon>
        <taxon>Pseudomonadati</taxon>
        <taxon>Bacteroidota</taxon>
        <taxon>Cytophagia</taxon>
        <taxon>Cytophagales</taxon>
        <taxon>Fulvivirgaceae</taxon>
        <taxon>Chryseolinea</taxon>
    </lineage>
</organism>
<dbReference type="GO" id="GO:0046872">
    <property type="term" value="F:metal ion binding"/>
    <property type="evidence" value="ECO:0007669"/>
    <property type="project" value="UniProtKB-KW"/>
</dbReference>
<proteinExistence type="inferred from homology"/>
<protein>
    <recommendedName>
        <fullName evidence="8">Pirin family protein</fullName>
    </recommendedName>
</protein>
<dbReference type="InterPro" id="IPR011051">
    <property type="entry name" value="RmlC_Cupin_sf"/>
</dbReference>
<evidence type="ECO:0000256" key="2">
    <source>
        <dbReference type="PIRSR" id="PIRSR006232-1"/>
    </source>
</evidence>
<keyword evidence="7" id="KW-1185">Reference proteome</keyword>
<dbReference type="RefSeq" id="WP_073130637.1">
    <property type="nucleotide sequence ID" value="NZ_FQWQ01000001.1"/>
</dbReference>
<evidence type="ECO:0000313" key="6">
    <source>
        <dbReference type="EMBL" id="SHG47457.1"/>
    </source>
</evidence>
<feature type="domain" description="Pirin C-terminal" evidence="5">
    <location>
        <begin position="171"/>
        <end position="278"/>
    </location>
</feature>